<dbReference type="PANTHER" id="PTHR33361:SF16">
    <property type="entry name" value="DUF885 DOMAIN-CONTAINING PROTEIN"/>
    <property type="match status" value="1"/>
</dbReference>
<comment type="caution">
    <text evidence="1">The sequence shown here is derived from an EMBL/GenBank/DDBJ whole genome shotgun (WGS) entry which is preliminary data.</text>
</comment>
<dbReference type="InterPro" id="IPR010281">
    <property type="entry name" value="DUF885"/>
</dbReference>
<name>A0A2A4XEZ4_9GAMM</name>
<dbReference type="Pfam" id="PF05960">
    <property type="entry name" value="DUF885"/>
    <property type="match status" value="1"/>
</dbReference>
<organism evidence="1 2">
    <name type="scientific">SAR86 cluster bacterium</name>
    <dbReference type="NCBI Taxonomy" id="2030880"/>
    <lineage>
        <taxon>Bacteria</taxon>
        <taxon>Pseudomonadati</taxon>
        <taxon>Pseudomonadota</taxon>
        <taxon>Gammaproteobacteria</taxon>
        <taxon>SAR86 cluster</taxon>
    </lineage>
</organism>
<proteinExistence type="predicted"/>
<reference evidence="2" key="1">
    <citation type="submission" date="2017-08" db="EMBL/GenBank/DDBJ databases">
        <title>A dynamic microbial community with high functional redundancy inhabits the cold, oxic subseafloor aquifer.</title>
        <authorList>
            <person name="Tully B.J."/>
            <person name="Wheat C.G."/>
            <person name="Glazer B.T."/>
            <person name="Huber J.A."/>
        </authorList>
    </citation>
    <scope>NUCLEOTIDE SEQUENCE [LARGE SCALE GENOMIC DNA]</scope>
</reference>
<gene>
    <name evidence="1" type="ORF">COB20_02955</name>
</gene>
<dbReference type="PROSITE" id="PS51257">
    <property type="entry name" value="PROKAR_LIPOPROTEIN"/>
    <property type="match status" value="1"/>
</dbReference>
<evidence type="ECO:0000313" key="2">
    <source>
        <dbReference type="Proteomes" id="UP000218767"/>
    </source>
</evidence>
<evidence type="ECO:0000313" key="1">
    <source>
        <dbReference type="EMBL" id="PCI80605.1"/>
    </source>
</evidence>
<protein>
    <submittedName>
        <fullName evidence="1">DUF885 domain-containing protein</fullName>
    </submittedName>
</protein>
<dbReference type="AlphaFoldDB" id="A0A2A4XEZ4"/>
<dbReference type="EMBL" id="NVUL01000009">
    <property type="protein sequence ID" value="PCI80605.1"/>
    <property type="molecule type" value="Genomic_DNA"/>
</dbReference>
<sequence>MRALLSVLITVLVSCSDNNVSSSSSQPSEANSLASVEQLTANESLRFMEWLDEEYAEEVDFSPLLKTRQGDKSAHGELDDVSEVALDARLEWRRTSVAEMRSSFDRDQLDKQGQLSWDLWQYALIDAERSEPFRRHRYIFGRNGSQSSLANSLINYQEVGDASDMRDYISRLNQSQRYLLQYLDRAKLAAADGIRAPHFDYQQAISEARRVTSGAPFDEQSDSALWADITAKIDNLIESEQINPSQAESFQEESRSALLTRFKPALDEIVNWLVADLENVSDVAKGAWSLPNGEAYYNSRLASMTTLPLTANEIHDIGISEVARIQAEMEQIKRQVGFEGTLQDFFTYMREDDQFYFPSNDEGRTNYLNLADDLLADMYERLPDYFGILPKAGLQVRRVEAFRETPGGAAHYARGTKDGSRPGTFYAHLIDMRAASIFRLENLAYHEGVPGHHMQISIQQELENIPRFRTAKGYTAFSEGWGLYAEYLGKEMGFYNDPYAEFGRLSGEIWRAVRLVVDTGIHAKQWTQEQATDYALQNSARPEPSVRSEIRRYFNNPGQATAYKIGMLKIQEVRAKAENELGAEFDIRDFHDTVLGSGQLPMAVLEAEVDSWIESVRN</sequence>
<dbReference type="Proteomes" id="UP000218767">
    <property type="component" value="Unassembled WGS sequence"/>
</dbReference>
<accession>A0A2A4XEZ4</accession>
<dbReference type="PANTHER" id="PTHR33361">
    <property type="entry name" value="GLR0591 PROTEIN"/>
    <property type="match status" value="1"/>
</dbReference>